<dbReference type="InterPro" id="IPR038666">
    <property type="entry name" value="SSP1_head-tail_sf"/>
</dbReference>
<evidence type="ECO:0000313" key="1">
    <source>
        <dbReference type="EMBL" id="SHI78172.1"/>
    </source>
</evidence>
<dbReference type="AlphaFoldDB" id="A0A1M6DY82"/>
<reference evidence="1 2" key="1">
    <citation type="submission" date="2016-11" db="EMBL/GenBank/DDBJ databases">
        <authorList>
            <person name="Jaros S."/>
            <person name="Januszkiewicz K."/>
            <person name="Wedrychowicz H."/>
        </authorList>
    </citation>
    <scope>NUCLEOTIDE SEQUENCE [LARGE SCALE GENOMIC DNA]</scope>
    <source>
        <strain evidence="1 2">DSM 6191</strain>
    </source>
</reference>
<name>A0A1M6DY82_9CLOT</name>
<dbReference type="Gene3D" id="2.40.10.270">
    <property type="entry name" value="Bacteriophage SPP1 head-tail adaptor protein"/>
    <property type="match status" value="1"/>
</dbReference>
<sequence>MQGNKLNRKIEIQQYTEVENELFQIIREWKTVKEPWALVRYLGSEVKKFEEIGKEELHVDYVIVIRYRPGITTNMRVKYLDKILNIDSIINIGEQNKELCLLCKFQGEEDFSA</sequence>
<organism evidence="1 2">
    <name type="scientific">Clostridium intestinale DSM 6191</name>
    <dbReference type="NCBI Taxonomy" id="1121320"/>
    <lineage>
        <taxon>Bacteria</taxon>
        <taxon>Bacillati</taxon>
        <taxon>Bacillota</taxon>
        <taxon>Clostridia</taxon>
        <taxon>Eubacteriales</taxon>
        <taxon>Clostridiaceae</taxon>
        <taxon>Clostridium</taxon>
    </lineage>
</organism>
<protein>
    <submittedName>
        <fullName evidence="1">Phage head-tail adaptor, putative, SPP1 family</fullName>
    </submittedName>
</protein>
<proteinExistence type="predicted"/>
<dbReference type="Pfam" id="PF05521">
    <property type="entry name" value="Phage_HCP"/>
    <property type="match status" value="1"/>
</dbReference>
<accession>A0A1M6DY82</accession>
<evidence type="ECO:0000313" key="2">
    <source>
        <dbReference type="Proteomes" id="UP000184241"/>
    </source>
</evidence>
<gene>
    <name evidence="1" type="ORF">SAMN02745941_04327</name>
</gene>
<dbReference type="RefSeq" id="WP_073022631.1">
    <property type="nucleotide sequence ID" value="NZ_FQXU01000020.1"/>
</dbReference>
<dbReference type="NCBIfam" id="TIGR01563">
    <property type="entry name" value="gp16_SPP1"/>
    <property type="match status" value="1"/>
</dbReference>
<dbReference type="InterPro" id="IPR008767">
    <property type="entry name" value="Phage_SPP1_head-tail_adaptor"/>
</dbReference>
<dbReference type="Proteomes" id="UP000184241">
    <property type="component" value="Unassembled WGS sequence"/>
</dbReference>
<dbReference type="EMBL" id="FQXU01000020">
    <property type="protein sequence ID" value="SHI78172.1"/>
    <property type="molecule type" value="Genomic_DNA"/>
</dbReference>